<feature type="binding site" evidence="8">
    <location>
        <position position="282"/>
    </location>
    <ligand>
        <name>chloride</name>
        <dbReference type="ChEBI" id="CHEBI:17996"/>
        <label>1</label>
    </ligand>
</feature>
<evidence type="ECO:0000256" key="8">
    <source>
        <dbReference type="PIRSR" id="PIRSR601548-2"/>
    </source>
</evidence>
<keyword evidence="13" id="KW-0378">Hydrolase</keyword>
<evidence type="ECO:0000256" key="4">
    <source>
        <dbReference type="ARBA" id="ARBA00023180"/>
    </source>
</evidence>
<feature type="active site" description="Proton donor 1" evidence="5">
    <location>
        <position position="273"/>
    </location>
</feature>
<accession>A0A2G8KIF0</accession>
<comment type="cofactor">
    <cofactor evidence="13">
        <name>Zn(2+)</name>
        <dbReference type="ChEBI" id="CHEBI:29105"/>
    </cofactor>
    <text evidence="13">Binds 1 zinc ion per subunit.</text>
</comment>
<reference evidence="15 16" key="1">
    <citation type="journal article" date="2017" name="PLoS Biol.">
        <title>The sea cucumber genome provides insights into morphological evolution and visceral regeneration.</title>
        <authorList>
            <person name="Zhang X."/>
            <person name="Sun L."/>
            <person name="Yuan J."/>
            <person name="Sun Y."/>
            <person name="Gao Y."/>
            <person name="Zhang L."/>
            <person name="Li S."/>
            <person name="Dai H."/>
            <person name="Hamel J.F."/>
            <person name="Liu C."/>
            <person name="Yu Y."/>
            <person name="Liu S."/>
            <person name="Lin W."/>
            <person name="Guo K."/>
            <person name="Jin S."/>
            <person name="Xu P."/>
            <person name="Storey K.B."/>
            <person name="Huan P."/>
            <person name="Zhang T."/>
            <person name="Zhou Y."/>
            <person name="Zhang J."/>
            <person name="Lin C."/>
            <person name="Li X."/>
            <person name="Xing L."/>
            <person name="Huo D."/>
            <person name="Sun M."/>
            <person name="Wang L."/>
            <person name="Mercier A."/>
            <person name="Li F."/>
            <person name="Yang H."/>
            <person name="Xiang J."/>
        </authorList>
    </citation>
    <scope>NUCLEOTIDE SEQUENCE [LARGE SCALE GENOMIC DNA]</scope>
    <source>
        <strain evidence="15">Shaxun</strain>
        <tissue evidence="15">Muscle</tissue>
    </source>
</reference>
<dbReference type="GO" id="GO:0004180">
    <property type="term" value="F:carboxypeptidase activity"/>
    <property type="evidence" value="ECO:0007669"/>
    <property type="project" value="UniProtKB-KW"/>
</dbReference>
<sequence>MNCTGRGMNGVMQWAPLPERTERYVELKNIGAAANGNMWAQSWSGLLDLVEPFPGKPSVDITPNLVSKGYTPLQMFQVSDEFFKSLGLIEMPEEFWNKSLIEKPTDGRTVVCHASAWDFLNQVDFRIKQCTDLTMDDFITIHHEMGHVEYFLQYKDQPVVYRDGANPGFHEAVGDVLALSVSTPVHLQAVDLLDEIAEDDEADINYLMSVALDKIAFLPFGYLMDLWRWDIFDGTTLPENYNRDWWKLRLDYQGIIPPTTRTETDFDPAAKYHIPADVPYIRYFISFVIQFQFHKSLCDAAGRTGPLYKCDIYESMEAGKLLGDMLKTGSSKPWPDAMEAITGQREMSALPLVEYFQPLIDWLEVENQGETLGWDGVPNWTPAEPQQWTGAGFAIHHSKVLIGFLVIISFIIFKSN</sequence>
<feature type="binding site" evidence="11">
    <location>
        <position position="143"/>
    </location>
    <ligand>
        <name>Zn(2+)</name>
        <dbReference type="ChEBI" id="CHEBI:29105"/>
        <label>2</label>
        <note>catalytic</note>
    </ligand>
</feature>
<dbReference type="OrthoDB" id="6414031at2759"/>
<keyword evidence="4 6" id="KW-0325">Glycoprotein</keyword>
<keyword evidence="9 13" id="KW-0479">Metal-binding</keyword>
<dbReference type="PROSITE" id="PS52011">
    <property type="entry name" value="PEPTIDASE_M2"/>
    <property type="match status" value="1"/>
</dbReference>
<evidence type="ECO:0000256" key="5">
    <source>
        <dbReference type="PIRSR" id="PIRSR601548-1"/>
    </source>
</evidence>
<gene>
    <name evidence="15" type="ORF">BSL78_15352</name>
</gene>
<comment type="caution">
    <text evidence="12">Lacks conserved residue(s) required for the propagation of feature annotation.</text>
</comment>
<organism evidence="15 16">
    <name type="scientific">Stichopus japonicus</name>
    <name type="common">Sea cucumber</name>
    <dbReference type="NCBI Taxonomy" id="307972"/>
    <lineage>
        <taxon>Eukaryota</taxon>
        <taxon>Metazoa</taxon>
        <taxon>Echinodermata</taxon>
        <taxon>Eleutherozoa</taxon>
        <taxon>Echinozoa</taxon>
        <taxon>Holothuroidea</taxon>
        <taxon>Aspidochirotacea</taxon>
        <taxon>Aspidochirotida</taxon>
        <taxon>Stichopodidae</taxon>
        <taxon>Apostichopus</taxon>
    </lineage>
</organism>
<feature type="active site" description="Proton acceptor 2" evidence="7">
    <location>
        <position position="144"/>
    </location>
</feature>
<dbReference type="GO" id="GO:0008241">
    <property type="term" value="F:peptidyl-dipeptidase activity"/>
    <property type="evidence" value="ECO:0007669"/>
    <property type="project" value="InterPro"/>
</dbReference>
<evidence type="ECO:0000256" key="14">
    <source>
        <dbReference type="SAM" id="Phobius"/>
    </source>
</evidence>
<evidence type="ECO:0000256" key="9">
    <source>
        <dbReference type="PIRSR" id="PIRSR601548-3"/>
    </source>
</evidence>
<feature type="binding site" evidence="9">
    <location>
        <position position="143"/>
    </location>
    <ligand>
        <name>Zn(2+)</name>
        <dbReference type="ChEBI" id="CHEBI:29105"/>
        <label>1</label>
        <note>catalytic</note>
    </ligand>
</feature>
<dbReference type="SUPFAM" id="SSF55486">
    <property type="entry name" value="Metalloproteases ('zincins'), catalytic domain"/>
    <property type="match status" value="1"/>
</dbReference>
<dbReference type="GO" id="GO:0006508">
    <property type="term" value="P:proteolysis"/>
    <property type="evidence" value="ECO:0007669"/>
    <property type="project" value="UniProtKB-KW"/>
</dbReference>
<feature type="active site" description="Proton donor 2" evidence="7">
    <location>
        <position position="273"/>
    </location>
</feature>
<keyword evidence="9 13" id="KW-0862">Zinc</keyword>
<evidence type="ECO:0000256" key="3">
    <source>
        <dbReference type="ARBA" id="ARBA00023157"/>
    </source>
</evidence>
<evidence type="ECO:0000256" key="7">
    <source>
        <dbReference type="PIRSR" id="PIRSR601548-11"/>
    </source>
</evidence>
<proteinExistence type="inferred from homology"/>
<keyword evidence="13" id="KW-0121">Carboxypeptidase</keyword>
<evidence type="ECO:0000256" key="11">
    <source>
        <dbReference type="PIRSR" id="PIRSR601548-8"/>
    </source>
</evidence>
<dbReference type="STRING" id="307972.A0A2G8KIF0"/>
<evidence type="ECO:0000256" key="13">
    <source>
        <dbReference type="RuleBase" id="RU361144"/>
    </source>
</evidence>
<dbReference type="GO" id="GO:0046872">
    <property type="term" value="F:metal ion binding"/>
    <property type="evidence" value="ECO:0007669"/>
    <property type="project" value="UniProtKB-KW"/>
</dbReference>
<evidence type="ECO:0000256" key="2">
    <source>
        <dbReference type="ARBA" id="ARBA00022729"/>
    </source>
</evidence>
<dbReference type="GO" id="GO:0008237">
    <property type="term" value="F:metallopeptidase activity"/>
    <property type="evidence" value="ECO:0007669"/>
    <property type="project" value="UniProtKB-KW"/>
</dbReference>
<feature type="active site" description="Proton acceptor 1" evidence="5">
    <location>
        <position position="144"/>
    </location>
</feature>
<name>A0A2G8KIF0_STIJA</name>
<keyword evidence="2" id="KW-0732">Signal</keyword>
<keyword evidence="14" id="KW-0812">Transmembrane</keyword>
<evidence type="ECO:0000313" key="16">
    <source>
        <dbReference type="Proteomes" id="UP000230750"/>
    </source>
</evidence>
<keyword evidence="13" id="KW-0645">Protease</keyword>
<dbReference type="Proteomes" id="UP000230750">
    <property type="component" value="Unassembled WGS sequence"/>
</dbReference>
<feature type="binding site" evidence="9">
    <location>
        <position position="147"/>
    </location>
    <ligand>
        <name>Zn(2+)</name>
        <dbReference type="ChEBI" id="CHEBI:29105"/>
        <label>1</label>
        <note>catalytic</note>
    </ligand>
</feature>
<dbReference type="InterPro" id="IPR001548">
    <property type="entry name" value="Peptidase_M2"/>
</dbReference>
<keyword evidence="14" id="KW-1133">Transmembrane helix</keyword>
<dbReference type="EMBL" id="MRZV01000559">
    <property type="protein sequence ID" value="PIK47773.1"/>
    <property type="molecule type" value="Genomic_DNA"/>
</dbReference>
<keyword evidence="16" id="KW-1185">Reference proteome</keyword>
<evidence type="ECO:0000256" key="6">
    <source>
        <dbReference type="PIRSR" id="PIRSR601548-10"/>
    </source>
</evidence>
<dbReference type="GO" id="GO:0005886">
    <property type="term" value="C:plasma membrane"/>
    <property type="evidence" value="ECO:0007669"/>
    <property type="project" value="TreeGrafter"/>
</dbReference>
<dbReference type="PANTHER" id="PTHR10514">
    <property type="entry name" value="ANGIOTENSIN-CONVERTING ENZYME"/>
    <property type="match status" value="1"/>
</dbReference>
<comment type="caution">
    <text evidence="15">The sequence shown here is derived from an EMBL/GenBank/DDBJ whole genome shotgun (WGS) entry which is preliminary data.</text>
</comment>
<feature type="binding site" evidence="11">
    <location>
        <position position="147"/>
    </location>
    <ligand>
        <name>Zn(2+)</name>
        <dbReference type="ChEBI" id="CHEBI:29105"/>
        <label>2</label>
        <note>catalytic</note>
    </ligand>
</feature>
<evidence type="ECO:0000256" key="10">
    <source>
        <dbReference type="PIRSR" id="PIRSR601548-4"/>
    </source>
</evidence>
<feature type="glycosylation site" description="N-linked (GlcNAc...) asparagine; partial" evidence="6">
    <location>
        <position position="97"/>
    </location>
</feature>
<feature type="binding site" evidence="11">
    <location>
        <position position="171"/>
    </location>
    <ligand>
        <name>Zn(2+)</name>
        <dbReference type="ChEBI" id="CHEBI:29105"/>
        <label>2</label>
        <note>catalytic</note>
    </ligand>
</feature>
<evidence type="ECO:0000256" key="12">
    <source>
        <dbReference type="PROSITE-ProRule" id="PRU01355"/>
    </source>
</evidence>
<evidence type="ECO:0000256" key="1">
    <source>
        <dbReference type="ARBA" id="ARBA00008139"/>
    </source>
</evidence>
<protein>
    <recommendedName>
        <fullName evidence="13">Angiotensin-converting enzyme</fullName>
        <ecNumber evidence="13">3.4.-.-</ecNumber>
    </recommendedName>
</protein>
<feature type="transmembrane region" description="Helical" evidence="14">
    <location>
        <begin position="393"/>
        <end position="413"/>
    </location>
</feature>
<dbReference type="AlphaFoldDB" id="A0A2G8KIF0"/>
<dbReference type="PRINTS" id="PR00791">
    <property type="entry name" value="PEPDIPTASEA"/>
</dbReference>
<keyword evidence="3 10" id="KW-1015">Disulfide bond</keyword>
<keyword evidence="13" id="KW-0482">Metalloprotease</keyword>
<dbReference type="Pfam" id="PF01401">
    <property type="entry name" value="Peptidase_M2"/>
    <property type="match status" value="1"/>
</dbReference>
<feature type="disulfide bond" evidence="10 12">
    <location>
        <begin position="112"/>
        <end position="130"/>
    </location>
</feature>
<feature type="binding site" evidence="9">
    <location>
        <position position="171"/>
    </location>
    <ligand>
        <name>Zn(2+)</name>
        <dbReference type="ChEBI" id="CHEBI:29105"/>
        <label>1</label>
        <note>catalytic</note>
    </ligand>
</feature>
<evidence type="ECO:0000313" key="15">
    <source>
        <dbReference type="EMBL" id="PIK47773.1"/>
    </source>
</evidence>
<dbReference type="CDD" id="cd06461">
    <property type="entry name" value="M2_ACE"/>
    <property type="match status" value="1"/>
</dbReference>
<dbReference type="PANTHER" id="PTHR10514:SF27">
    <property type="entry name" value="ANGIOTENSIN-CONVERTING ENZYME"/>
    <property type="match status" value="1"/>
</dbReference>
<keyword evidence="14" id="KW-0472">Membrane</keyword>
<dbReference type="EC" id="3.4.-.-" evidence="13"/>
<feature type="disulfide bond" evidence="10">
    <location>
        <begin position="298"/>
        <end position="310"/>
    </location>
</feature>
<comment type="similarity">
    <text evidence="1 12 13">Belongs to the peptidase M2 family.</text>
</comment>